<comment type="caution">
    <text evidence="3">The sequence shown here is derived from an EMBL/GenBank/DDBJ whole genome shotgun (WGS) entry which is preliminary data.</text>
</comment>
<dbReference type="PANTHER" id="PTHR30093:SF2">
    <property type="entry name" value="TYPE II SECRETION SYSTEM PROTEIN H"/>
    <property type="match status" value="1"/>
</dbReference>
<accession>A0A2U1B8H7</accession>
<keyword evidence="1" id="KW-0812">Transmembrane</keyword>
<protein>
    <submittedName>
        <fullName evidence="3">Prepilin-type N-terminal cleavage/methylation domain-containing protein/prepilin-type processing-associated H-X9-DG protein</fullName>
    </submittedName>
</protein>
<dbReference type="EMBL" id="QEKH01000004">
    <property type="protein sequence ID" value="PVY44965.1"/>
    <property type="molecule type" value="Genomic_DNA"/>
</dbReference>
<feature type="transmembrane region" description="Helical" evidence="1">
    <location>
        <begin position="21"/>
        <end position="45"/>
    </location>
</feature>
<dbReference type="SUPFAM" id="SSF54523">
    <property type="entry name" value="Pili subunits"/>
    <property type="match status" value="1"/>
</dbReference>
<keyword evidence="4" id="KW-1185">Reference proteome</keyword>
<dbReference type="Pfam" id="PF07596">
    <property type="entry name" value="SBP_bac_10"/>
    <property type="match status" value="1"/>
</dbReference>
<keyword evidence="1" id="KW-1133">Transmembrane helix</keyword>
<dbReference type="InterPro" id="IPR045584">
    <property type="entry name" value="Pilin-like"/>
</dbReference>
<evidence type="ECO:0000259" key="2">
    <source>
        <dbReference type="Pfam" id="PF07596"/>
    </source>
</evidence>
<dbReference type="Gene3D" id="3.30.700.10">
    <property type="entry name" value="Glycoprotein, Type 4 Pilin"/>
    <property type="match status" value="1"/>
</dbReference>
<evidence type="ECO:0000256" key="1">
    <source>
        <dbReference type="SAM" id="Phobius"/>
    </source>
</evidence>
<gene>
    <name evidence="3" type="ORF">C8D82_104110</name>
</gene>
<name>A0A2U1B8H7_9BACT</name>
<dbReference type="AlphaFoldDB" id="A0A2U1B8H7"/>
<feature type="domain" description="DUF1559" evidence="2">
    <location>
        <begin position="47"/>
        <end position="102"/>
    </location>
</feature>
<proteinExistence type="predicted"/>
<dbReference type="NCBIfam" id="TIGR04294">
    <property type="entry name" value="pre_pil_HX9DG"/>
    <property type="match status" value="1"/>
</dbReference>
<keyword evidence="1" id="KW-0472">Membrane</keyword>
<dbReference type="GeneID" id="78294280"/>
<dbReference type="RefSeq" id="WP_116882956.1">
    <property type="nucleotide sequence ID" value="NZ_CABMMC010000051.1"/>
</dbReference>
<sequence>MNNTSQNKRQESKTISRYIAKFTLIELLVVIAIIAILASMLLPALNQAREKARATQCINNLKTCSTGLTFYADAFNDYFPPAIGPNWGGSWLSSFLVEGGIFPSKYADYRKYRCPSTWRESISGWETWEVYAKQTYGMNLWLAGYWNRFNPYKRGRIGQKATDMVPLKSPSNTVVLADGSQSDGMQYMEIGTNSTSAFLRHGGRANAAFCDGSVRSGGAFEYIQTYKFPWVYNAAGAKVQ</sequence>
<reference evidence="3 4" key="1">
    <citation type="submission" date="2018-04" db="EMBL/GenBank/DDBJ databases">
        <title>Genomic Encyclopedia of Type Strains, Phase IV (KMG-IV): sequencing the most valuable type-strain genomes for metagenomic binning, comparative biology and taxonomic classification.</title>
        <authorList>
            <person name="Goeker M."/>
        </authorList>
    </citation>
    <scope>NUCLEOTIDE SEQUENCE [LARGE SCALE GENOMIC DNA]</scope>
    <source>
        <strain evidence="3 4">DSM 14823</strain>
    </source>
</reference>
<dbReference type="NCBIfam" id="TIGR02532">
    <property type="entry name" value="IV_pilin_GFxxxE"/>
    <property type="match status" value="1"/>
</dbReference>
<dbReference type="Proteomes" id="UP000245959">
    <property type="component" value="Unassembled WGS sequence"/>
</dbReference>
<evidence type="ECO:0000313" key="3">
    <source>
        <dbReference type="EMBL" id="PVY44965.1"/>
    </source>
</evidence>
<dbReference type="InterPro" id="IPR011453">
    <property type="entry name" value="DUF1559"/>
</dbReference>
<organism evidence="3 4">
    <name type="scientific">Victivallis vadensis</name>
    <dbReference type="NCBI Taxonomy" id="172901"/>
    <lineage>
        <taxon>Bacteria</taxon>
        <taxon>Pseudomonadati</taxon>
        <taxon>Lentisphaerota</taxon>
        <taxon>Lentisphaeria</taxon>
        <taxon>Victivallales</taxon>
        <taxon>Victivallaceae</taxon>
        <taxon>Victivallis</taxon>
    </lineage>
</organism>
<dbReference type="PANTHER" id="PTHR30093">
    <property type="entry name" value="GENERAL SECRETION PATHWAY PROTEIN G"/>
    <property type="match status" value="1"/>
</dbReference>
<dbReference type="InterPro" id="IPR012902">
    <property type="entry name" value="N_methyl_site"/>
</dbReference>
<dbReference type="InterPro" id="IPR027558">
    <property type="entry name" value="Pre_pil_HX9DG_C"/>
</dbReference>
<evidence type="ECO:0000313" key="4">
    <source>
        <dbReference type="Proteomes" id="UP000245959"/>
    </source>
</evidence>
<dbReference type="OrthoDB" id="267378at2"/>